<evidence type="ECO:0000256" key="13">
    <source>
        <dbReference type="PROSITE-ProRule" id="PRU00176"/>
    </source>
</evidence>
<dbReference type="SUPFAM" id="SSF63411">
    <property type="entry name" value="LuxS/MPP-like metallohydrolase"/>
    <property type="match status" value="4"/>
</dbReference>
<dbReference type="SMART" id="SM00360">
    <property type="entry name" value="RRM"/>
    <property type="match status" value="3"/>
</dbReference>
<keyword evidence="6" id="KW-0479">Metal-binding</keyword>
<keyword evidence="7" id="KW-0378">Hydrolase</keyword>
<feature type="compositionally biased region" description="Low complexity" evidence="14">
    <location>
        <begin position="1038"/>
        <end position="1053"/>
    </location>
</feature>
<dbReference type="PANTHER" id="PTHR43016:SF13">
    <property type="entry name" value="PRESEQUENCE PROTEASE, MITOCHONDRIAL"/>
    <property type="match status" value="1"/>
</dbReference>
<evidence type="ECO:0000256" key="12">
    <source>
        <dbReference type="ARBA" id="ARBA00023128"/>
    </source>
</evidence>
<comment type="cofactor">
    <cofactor evidence="1">
        <name>Zn(2+)</name>
        <dbReference type="ChEBI" id="CHEBI:29105"/>
    </cofactor>
</comment>
<dbReference type="SUPFAM" id="SSF54928">
    <property type="entry name" value="RNA-binding domain, RBD"/>
    <property type="match status" value="3"/>
</dbReference>
<evidence type="ECO:0000256" key="14">
    <source>
        <dbReference type="SAM" id="MobiDB-lite"/>
    </source>
</evidence>
<evidence type="ECO:0000256" key="9">
    <source>
        <dbReference type="ARBA" id="ARBA00022884"/>
    </source>
</evidence>
<keyword evidence="12" id="KW-0496">Mitochondrion</keyword>
<dbReference type="Gene3D" id="3.30.830.10">
    <property type="entry name" value="Metalloenzyme, LuxS/M16 peptidase-like"/>
    <property type="match status" value="4"/>
</dbReference>
<evidence type="ECO:0000256" key="6">
    <source>
        <dbReference type="ARBA" id="ARBA00022723"/>
    </source>
</evidence>
<evidence type="ECO:0000256" key="8">
    <source>
        <dbReference type="ARBA" id="ARBA00022833"/>
    </source>
</evidence>
<dbReference type="InterPro" id="IPR007863">
    <property type="entry name" value="Peptidase_M16_C"/>
</dbReference>
<keyword evidence="5 16" id="KW-0645">Protease</keyword>
<evidence type="ECO:0000259" key="15">
    <source>
        <dbReference type="PROSITE" id="PS50102"/>
    </source>
</evidence>
<keyword evidence="11" id="KW-0482">Metalloprotease</keyword>
<feature type="domain" description="RRM" evidence="15">
    <location>
        <begin position="1176"/>
        <end position="1251"/>
    </location>
</feature>
<keyword evidence="9 13" id="KW-0694">RNA-binding</keyword>
<feature type="domain" description="RRM" evidence="15">
    <location>
        <begin position="1067"/>
        <end position="1151"/>
    </location>
</feature>
<keyword evidence="10" id="KW-0809">Transit peptide</keyword>
<protein>
    <recommendedName>
        <fullName evidence="4">Presequence protease, mitochondrial</fullName>
    </recommendedName>
</protein>
<dbReference type="InterPro" id="IPR000504">
    <property type="entry name" value="RRM_dom"/>
</dbReference>
<evidence type="ECO:0000256" key="5">
    <source>
        <dbReference type="ARBA" id="ARBA00022670"/>
    </source>
</evidence>
<comment type="subcellular location">
    <subcellularLocation>
        <location evidence="2">Mitochondrion</location>
    </subcellularLocation>
</comment>
<dbReference type="GO" id="GO:0046872">
    <property type="term" value="F:metal ion binding"/>
    <property type="evidence" value="ECO:0007669"/>
    <property type="project" value="UniProtKB-KW"/>
</dbReference>
<evidence type="ECO:0000256" key="4">
    <source>
        <dbReference type="ARBA" id="ARBA00020167"/>
    </source>
</evidence>
<dbReference type="PANTHER" id="PTHR43016">
    <property type="entry name" value="PRESEQUENCE PROTEASE"/>
    <property type="match status" value="1"/>
</dbReference>
<dbReference type="FunFam" id="3.30.830.10:FF:000011">
    <property type="entry name" value="Presequence protease, mitochondrial"/>
    <property type="match status" value="1"/>
</dbReference>
<dbReference type="Gene3D" id="3.30.70.330">
    <property type="match status" value="3"/>
</dbReference>
<dbReference type="FunFam" id="3.30.830.10:FF:000013">
    <property type="entry name" value="Mitochondrial presequence protease"/>
    <property type="match status" value="1"/>
</dbReference>
<dbReference type="EMBL" id="GFAC01001471">
    <property type="protein sequence ID" value="JAT97717.1"/>
    <property type="molecule type" value="mRNA"/>
</dbReference>
<dbReference type="GO" id="GO:0016485">
    <property type="term" value="P:protein processing"/>
    <property type="evidence" value="ECO:0007669"/>
    <property type="project" value="TreeGrafter"/>
</dbReference>
<evidence type="ECO:0000256" key="11">
    <source>
        <dbReference type="ARBA" id="ARBA00023049"/>
    </source>
</evidence>
<proteinExistence type="evidence at transcript level"/>
<dbReference type="CDD" id="cd00590">
    <property type="entry name" value="RRM_SF"/>
    <property type="match status" value="1"/>
</dbReference>
<dbReference type="Pfam" id="PF00076">
    <property type="entry name" value="RRM_1"/>
    <property type="match status" value="1"/>
</dbReference>
<dbReference type="InterPro" id="IPR012677">
    <property type="entry name" value="Nucleotide-bd_a/b_plait_sf"/>
</dbReference>
<evidence type="ECO:0000256" key="1">
    <source>
        <dbReference type="ARBA" id="ARBA00001947"/>
    </source>
</evidence>
<dbReference type="PROSITE" id="PS50102">
    <property type="entry name" value="RRM"/>
    <property type="match status" value="2"/>
</dbReference>
<dbReference type="InterPro" id="IPR035979">
    <property type="entry name" value="RBD_domain_sf"/>
</dbReference>
<evidence type="ECO:0000256" key="2">
    <source>
        <dbReference type="ARBA" id="ARBA00004173"/>
    </source>
</evidence>
<evidence type="ECO:0000256" key="3">
    <source>
        <dbReference type="ARBA" id="ARBA00007575"/>
    </source>
</evidence>
<dbReference type="GO" id="GO:0003723">
    <property type="term" value="F:RNA binding"/>
    <property type="evidence" value="ECO:0007669"/>
    <property type="project" value="UniProtKB-UniRule"/>
</dbReference>
<dbReference type="InterPro" id="IPR013578">
    <property type="entry name" value="Peptidase_M16C_assoc"/>
</dbReference>
<feature type="non-terminal residue" evidence="16">
    <location>
        <position position="1"/>
    </location>
</feature>
<feature type="region of interest" description="Disordered" evidence="14">
    <location>
        <begin position="1393"/>
        <end position="1415"/>
    </location>
</feature>
<dbReference type="GO" id="GO:0004222">
    <property type="term" value="F:metalloendopeptidase activity"/>
    <property type="evidence" value="ECO:0007669"/>
    <property type="project" value="TreeGrafter"/>
</dbReference>
<dbReference type="Pfam" id="PF22516">
    <property type="entry name" value="PreP_C"/>
    <property type="match status" value="1"/>
</dbReference>
<evidence type="ECO:0000256" key="10">
    <source>
        <dbReference type="ARBA" id="ARBA00022946"/>
    </source>
</evidence>
<accession>A0A1E1XEM6</accession>
<evidence type="ECO:0000256" key="7">
    <source>
        <dbReference type="ARBA" id="ARBA00022801"/>
    </source>
</evidence>
<keyword evidence="8" id="KW-0862">Zinc</keyword>
<dbReference type="SMART" id="SM01264">
    <property type="entry name" value="M16C_associated"/>
    <property type="match status" value="1"/>
</dbReference>
<reference evidence="16" key="1">
    <citation type="journal article" date="2017" name="Front. Cell. Infect. Microbiol.">
        <title>The Distinct Transcriptional Response of the Midgut of Amblyomma sculptum and Amblyomma aureolatum Ticks to Rickettsia rickettsii Correlates to Their Differences in Susceptibility to Infection.</title>
        <authorList>
            <person name="Martins L.A."/>
            <person name="Galletti M.F.B.M."/>
            <person name="Ribeiro J.M."/>
            <person name="Fujita A."/>
            <person name="Costa F.B."/>
            <person name="Labruna M.B."/>
            <person name="Daffre S."/>
            <person name="Fogaca A.C."/>
        </authorList>
    </citation>
    <scope>NUCLEOTIDE SEQUENCE</scope>
</reference>
<feature type="region of interest" description="Disordered" evidence="14">
    <location>
        <begin position="996"/>
        <end position="1062"/>
    </location>
</feature>
<name>A0A1E1XEM6_9ACAR</name>
<organism evidence="16">
    <name type="scientific">Amblyomma aureolatum</name>
    <dbReference type="NCBI Taxonomy" id="187763"/>
    <lineage>
        <taxon>Eukaryota</taxon>
        <taxon>Metazoa</taxon>
        <taxon>Ecdysozoa</taxon>
        <taxon>Arthropoda</taxon>
        <taxon>Chelicerata</taxon>
        <taxon>Arachnida</taxon>
        <taxon>Acari</taxon>
        <taxon>Parasitiformes</taxon>
        <taxon>Ixodida</taxon>
        <taxon>Ixodoidea</taxon>
        <taxon>Ixodidae</taxon>
        <taxon>Amblyomminae</taxon>
        <taxon>Amblyomma</taxon>
    </lineage>
</organism>
<evidence type="ECO:0000313" key="16">
    <source>
        <dbReference type="EMBL" id="JAT97717.1"/>
    </source>
</evidence>
<sequence>KMFKRLCPSFRRLQARTYLQRWNHTAAVKQALEYKKGDTIAGCTVRQVEEVKELHLAAIRLLHTKTGADFLHIARDDRNNLFSVAFSTLPTDSTGVPHILEHLTLCGSQKYPCRDPFMKMHNRSLATFMNAMTGCDVTFYPFSTQNIKDYENLLRVYLDAVFFPQLSKLDFMQEGWRLEHTDPKDKSSPIIIKGVVYNEMKGLFSNPSNDFNQAIVNKLCPSGVYGHVSGGHPLSIPELTWEQLKEFQKKHYHPSNARFLTYGDFPLEKTLSLIDELALSKFERVDRSHIVPPEPKWQEPRTANMTCVPDPLAANPEKQSTVAVTYAMNDITDTQESFAMSILSHLLVNGPNSPFYKNLLQAGIGADYTPSLGYDANLKQAFFSVGLHGVSKDDVGKVTDIIRQTFDEVISTGFAQERIDAALHSVELSLKHQTSNFGLLLNYATVCMWSHGGDPVKSLKVNEHVAWLREQLASNPRFFQEKVENYFKENKHCLTLVMNPDDQHEEKVRTLEQKNIDRKLGELDVAGRESIFDIGMKLLEHQSKKEDESCLPRLLLKDVAPTIEMTKLNHLDMSGVKVQTTEQATNGVTYFRAVLDTSHLPHELKRMVPLFCQVATKMGTQDRDYRQFSQAVELKTGGLHTSVHISPHPTELGRFEQGVLLSSHCLETNTEAMFSLWKELFLRLKLEDDERLTQLVQMCAAGLAQTLADSGHQYAMAQAESYLNACAQLQEEFTGISHITQMKTLAEAPSLKFLLPQLRALADALLKKDSIRCSLNASPAGLSAAENCLGGLLSSIPGACTTGCPEYVADPDFYAKERKIHMVFPFSVNFCAKSFNGVPYIHPDYSSLQIASQLLSFKYLLREVREKGGAYGVGVAVRPGGCLSFYSYRDPNMEKTLDVFCESVAWFTRGEFTEEDLEEAKLACFAKVDRPTTPGDRGAAAFLHGITDEMKQEHRQRLFSSTKDDVIAAVKRCASEGGCPSSVAVIGPENQFTETGRHWLVHRDGSKKPGEDLEDGTEMGQVAEESAARAQKNDSSSKGDSSSSSSSDSGSDSDTSDSDRDSNADRFLLKIQGLPKNVTAEQVARHLKQAGVRVSGGRQGILLLTRINEDLPAGRAFVEVASKEDQERALNYAWESAQLSGHHIKASLAQVDDVRRYVMSRRPALSALHKDVTPSCVVHIRNLPVDATEEKLKDLFSHCKMTRVEREMFNSGRAQTSAFMRFVSPDEAQRALAMNGRKLMGRKLELCLVPEDYADRLLEGDLLNLASYAEKKGSRIGARRASATLQHTRKVAGPQEGATNFRVAKEHELEEILQTSEGQHRVVVEGLPFSVAQIENFLWPTKPSLIVRVRRADGALSGKVVLTFASLVDAQEAAKKNGHMIFGRSVRMQLLTSGTSSGEDDSVTADGVAASSPSS</sequence>
<dbReference type="GO" id="GO:0005759">
    <property type="term" value="C:mitochondrial matrix"/>
    <property type="evidence" value="ECO:0007669"/>
    <property type="project" value="TreeGrafter"/>
</dbReference>
<dbReference type="Pfam" id="PF05193">
    <property type="entry name" value="Peptidase_M16_C"/>
    <property type="match status" value="1"/>
</dbReference>
<feature type="compositionally biased region" description="Basic and acidic residues" evidence="14">
    <location>
        <begin position="996"/>
        <end position="1011"/>
    </location>
</feature>
<comment type="similarity">
    <text evidence="3">Belongs to the peptidase M16 family. PreP subfamily.</text>
</comment>
<dbReference type="InterPro" id="IPR055130">
    <property type="entry name" value="PreP_C"/>
</dbReference>
<dbReference type="FunFam" id="3.30.830.10:FF:000009">
    <property type="entry name" value="Presequence protease, mitochondrial"/>
    <property type="match status" value="1"/>
</dbReference>
<dbReference type="InterPro" id="IPR011249">
    <property type="entry name" value="Metalloenz_LuxS/M16"/>
</dbReference>
<dbReference type="Pfam" id="PF08367">
    <property type="entry name" value="M16C_assoc"/>
    <property type="match status" value="1"/>
</dbReference>